<dbReference type="InterPro" id="IPR050204">
    <property type="entry name" value="AraC_XylS_family_regulators"/>
</dbReference>
<dbReference type="Pfam" id="PF12833">
    <property type="entry name" value="HTH_18"/>
    <property type="match status" value="1"/>
</dbReference>
<sequence length="132" mass="14805">MEVPIPELPVRTLHDQGAVLDELAVRAVERAIEDMRGRLAQSLTVEDMARVALFSKFHFSRVFHRHTGVSPARFLSTLRFAEAKRLLATTTLNIADISARVGYRSPGTFSARFKTRVGASPTQYRQSARGHR</sequence>
<dbReference type="Proteomes" id="UP000282454">
    <property type="component" value="Unassembled WGS sequence"/>
</dbReference>
<dbReference type="InterPro" id="IPR009057">
    <property type="entry name" value="Homeodomain-like_sf"/>
</dbReference>
<dbReference type="AlphaFoldDB" id="A0A421B159"/>
<comment type="caution">
    <text evidence="5">The sequence shown here is derived from an EMBL/GenBank/DDBJ whole genome shotgun (WGS) entry which is preliminary data.</text>
</comment>
<name>A0A421B159_9PSEU</name>
<accession>A0A421B159</accession>
<evidence type="ECO:0000259" key="4">
    <source>
        <dbReference type="PROSITE" id="PS01124"/>
    </source>
</evidence>
<evidence type="ECO:0000313" key="6">
    <source>
        <dbReference type="Proteomes" id="UP000282454"/>
    </source>
</evidence>
<dbReference type="GO" id="GO:0043565">
    <property type="term" value="F:sequence-specific DNA binding"/>
    <property type="evidence" value="ECO:0007669"/>
    <property type="project" value="InterPro"/>
</dbReference>
<keyword evidence="1" id="KW-0805">Transcription regulation</keyword>
<evidence type="ECO:0000256" key="3">
    <source>
        <dbReference type="ARBA" id="ARBA00023163"/>
    </source>
</evidence>
<dbReference type="GO" id="GO:0003700">
    <property type="term" value="F:DNA-binding transcription factor activity"/>
    <property type="evidence" value="ECO:0007669"/>
    <property type="project" value="InterPro"/>
</dbReference>
<evidence type="ECO:0000313" key="5">
    <source>
        <dbReference type="EMBL" id="RLK58068.1"/>
    </source>
</evidence>
<dbReference type="SMART" id="SM00342">
    <property type="entry name" value="HTH_ARAC"/>
    <property type="match status" value="1"/>
</dbReference>
<keyword evidence="6" id="KW-1185">Reference proteome</keyword>
<dbReference type="InterPro" id="IPR020449">
    <property type="entry name" value="Tscrpt_reg_AraC-type_HTH"/>
</dbReference>
<dbReference type="InterPro" id="IPR018060">
    <property type="entry name" value="HTH_AraC"/>
</dbReference>
<keyword evidence="3" id="KW-0804">Transcription</keyword>
<dbReference type="SUPFAM" id="SSF46689">
    <property type="entry name" value="Homeodomain-like"/>
    <property type="match status" value="2"/>
</dbReference>
<proteinExistence type="predicted"/>
<dbReference type="PANTHER" id="PTHR46796">
    <property type="entry name" value="HTH-TYPE TRANSCRIPTIONAL ACTIVATOR RHAS-RELATED"/>
    <property type="match status" value="1"/>
</dbReference>
<dbReference type="PRINTS" id="PR00032">
    <property type="entry name" value="HTHARAC"/>
</dbReference>
<evidence type="ECO:0000256" key="1">
    <source>
        <dbReference type="ARBA" id="ARBA00023015"/>
    </source>
</evidence>
<dbReference type="Gene3D" id="1.10.10.60">
    <property type="entry name" value="Homeodomain-like"/>
    <property type="match status" value="2"/>
</dbReference>
<feature type="domain" description="HTH araC/xylS-type" evidence="4">
    <location>
        <begin position="29"/>
        <end position="127"/>
    </location>
</feature>
<gene>
    <name evidence="5" type="ORF">CLV68_4162</name>
</gene>
<protein>
    <submittedName>
        <fullName evidence="5">Helix-turn-helix protein</fullName>
    </submittedName>
</protein>
<dbReference type="PROSITE" id="PS01124">
    <property type="entry name" value="HTH_ARAC_FAMILY_2"/>
    <property type="match status" value="1"/>
</dbReference>
<evidence type="ECO:0000256" key="2">
    <source>
        <dbReference type="ARBA" id="ARBA00023125"/>
    </source>
</evidence>
<reference evidence="5 6" key="1">
    <citation type="submission" date="2018-10" db="EMBL/GenBank/DDBJ databases">
        <title>Genomic Encyclopedia of Archaeal and Bacterial Type Strains, Phase II (KMG-II): from individual species to whole genera.</title>
        <authorList>
            <person name="Goeker M."/>
        </authorList>
    </citation>
    <scope>NUCLEOTIDE SEQUENCE [LARGE SCALE GENOMIC DNA]</scope>
    <source>
        <strain evidence="5 6">DSM 45657</strain>
    </source>
</reference>
<dbReference type="EMBL" id="RCDD01000003">
    <property type="protein sequence ID" value="RLK58068.1"/>
    <property type="molecule type" value="Genomic_DNA"/>
</dbReference>
<keyword evidence="2" id="KW-0238">DNA-binding</keyword>
<organism evidence="5 6">
    <name type="scientific">Actinokineospora cianjurensis</name>
    <dbReference type="NCBI Taxonomy" id="585224"/>
    <lineage>
        <taxon>Bacteria</taxon>
        <taxon>Bacillati</taxon>
        <taxon>Actinomycetota</taxon>
        <taxon>Actinomycetes</taxon>
        <taxon>Pseudonocardiales</taxon>
        <taxon>Pseudonocardiaceae</taxon>
        <taxon>Actinokineospora</taxon>
    </lineage>
</organism>